<accession>A0ABQ3AME3</accession>
<dbReference type="InterPro" id="IPR013786">
    <property type="entry name" value="AcylCoA_DH/ox_N"/>
</dbReference>
<dbReference type="Pfam" id="PF02770">
    <property type="entry name" value="Acyl-CoA_dh_M"/>
    <property type="match status" value="1"/>
</dbReference>
<dbReference type="InterPro" id="IPR006091">
    <property type="entry name" value="Acyl-CoA_Oxase/DH_mid-dom"/>
</dbReference>
<comment type="cofactor">
    <cofactor evidence="1 6">
        <name>FAD</name>
        <dbReference type="ChEBI" id="CHEBI:57692"/>
    </cofactor>
</comment>
<dbReference type="Gene3D" id="2.40.110.10">
    <property type="entry name" value="Butyryl-CoA Dehydrogenase, subunit A, domain 2"/>
    <property type="match status" value="1"/>
</dbReference>
<dbReference type="InterPro" id="IPR037069">
    <property type="entry name" value="AcylCoA_DH/ox_N_sf"/>
</dbReference>
<name>A0ABQ3AME3_9GAMM</name>
<feature type="domain" description="Acyl-CoA dehydrogenase/oxidase N-terminal" evidence="9">
    <location>
        <begin position="13"/>
        <end position="129"/>
    </location>
</feature>
<dbReference type="Gene3D" id="1.10.540.10">
    <property type="entry name" value="Acyl-CoA dehydrogenase/oxidase, N-terminal domain"/>
    <property type="match status" value="1"/>
</dbReference>
<dbReference type="Gene3D" id="1.20.140.10">
    <property type="entry name" value="Butyryl-CoA Dehydrogenase, subunit A, domain 3"/>
    <property type="match status" value="1"/>
</dbReference>
<evidence type="ECO:0000259" key="9">
    <source>
        <dbReference type="Pfam" id="PF02771"/>
    </source>
</evidence>
<evidence type="ECO:0000256" key="1">
    <source>
        <dbReference type="ARBA" id="ARBA00001974"/>
    </source>
</evidence>
<keyword evidence="11" id="KW-1185">Reference proteome</keyword>
<dbReference type="InterPro" id="IPR052161">
    <property type="entry name" value="Mycobact_Acyl-CoA_DH"/>
</dbReference>
<proteinExistence type="inferred from homology"/>
<evidence type="ECO:0000256" key="5">
    <source>
        <dbReference type="ARBA" id="ARBA00023002"/>
    </source>
</evidence>
<evidence type="ECO:0000259" key="7">
    <source>
        <dbReference type="Pfam" id="PF00441"/>
    </source>
</evidence>
<dbReference type="InterPro" id="IPR036250">
    <property type="entry name" value="AcylCo_DH-like_C"/>
</dbReference>
<evidence type="ECO:0000313" key="10">
    <source>
        <dbReference type="EMBL" id="GGY59069.1"/>
    </source>
</evidence>
<keyword evidence="5 6" id="KW-0560">Oxidoreductase</keyword>
<dbReference type="Pfam" id="PF00441">
    <property type="entry name" value="Acyl-CoA_dh_1"/>
    <property type="match status" value="1"/>
</dbReference>
<dbReference type="EMBL" id="BMXV01000001">
    <property type="protein sequence ID" value="GGY59069.1"/>
    <property type="molecule type" value="Genomic_DNA"/>
</dbReference>
<evidence type="ECO:0000256" key="6">
    <source>
        <dbReference type="RuleBase" id="RU362125"/>
    </source>
</evidence>
<feature type="domain" description="Acyl-CoA dehydrogenase/oxidase C-terminal" evidence="7">
    <location>
        <begin position="241"/>
        <end position="408"/>
    </location>
</feature>
<dbReference type="SUPFAM" id="SSF56645">
    <property type="entry name" value="Acyl-CoA dehydrogenase NM domain-like"/>
    <property type="match status" value="1"/>
</dbReference>
<reference evidence="11" key="1">
    <citation type="journal article" date="2019" name="Int. J. Syst. Evol. Microbiol.">
        <title>The Global Catalogue of Microorganisms (GCM) 10K type strain sequencing project: providing services to taxonomists for standard genome sequencing and annotation.</title>
        <authorList>
            <consortium name="The Broad Institute Genomics Platform"/>
            <consortium name="The Broad Institute Genome Sequencing Center for Infectious Disease"/>
            <person name="Wu L."/>
            <person name="Ma J."/>
        </authorList>
    </citation>
    <scope>NUCLEOTIDE SEQUENCE [LARGE SCALE GENOMIC DNA]</scope>
    <source>
        <strain evidence="11">KCTC 22280</strain>
    </source>
</reference>
<evidence type="ECO:0000256" key="4">
    <source>
        <dbReference type="ARBA" id="ARBA00022827"/>
    </source>
</evidence>
<dbReference type="InterPro" id="IPR009100">
    <property type="entry name" value="AcylCoA_DH/oxidase_NM_dom_sf"/>
</dbReference>
<gene>
    <name evidence="10" type="ORF">GCM10007071_01630</name>
</gene>
<dbReference type="InterPro" id="IPR046373">
    <property type="entry name" value="Acyl-CoA_Oxase/DH_mid-dom_sf"/>
</dbReference>
<keyword evidence="3 6" id="KW-0285">Flavoprotein</keyword>
<organism evidence="10 11">
    <name type="scientific">Marinobacter zhanjiangensis</name>
    <dbReference type="NCBI Taxonomy" id="578215"/>
    <lineage>
        <taxon>Bacteria</taxon>
        <taxon>Pseudomonadati</taxon>
        <taxon>Pseudomonadota</taxon>
        <taxon>Gammaproteobacteria</taxon>
        <taxon>Pseudomonadales</taxon>
        <taxon>Marinobacteraceae</taxon>
        <taxon>Marinobacter</taxon>
    </lineage>
</organism>
<dbReference type="SUPFAM" id="SSF47203">
    <property type="entry name" value="Acyl-CoA dehydrogenase C-terminal domain-like"/>
    <property type="match status" value="1"/>
</dbReference>
<evidence type="ECO:0000313" key="11">
    <source>
        <dbReference type="Proteomes" id="UP000601597"/>
    </source>
</evidence>
<evidence type="ECO:0000259" key="8">
    <source>
        <dbReference type="Pfam" id="PF02770"/>
    </source>
</evidence>
<protein>
    <submittedName>
        <fullName evidence="10">Acyl-CoA dehydrogenase</fullName>
    </submittedName>
</protein>
<comment type="similarity">
    <text evidence="2 6">Belongs to the acyl-CoA dehydrogenase family.</text>
</comment>
<dbReference type="Proteomes" id="UP000601597">
    <property type="component" value="Unassembled WGS sequence"/>
</dbReference>
<evidence type="ECO:0000256" key="3">
    <source>
        <dbReference type="ARBA" id="ARBA00022630"/>
    </source>
</evidence>
<feature type="domain" description="Acyl-CoA oxidase/dehydrogenase middle" evidence="8">
    <location>
        <begin position="133"/>
        <end position="229"/>
    </location>
</feature>
<dbReference type="InterPro" id="IPR009075">
    <property type="entry name" value="AcylCo_DH/oxidase_C"/>
</dbReference>
<dbReference type="Pfam" id="PF02771">
    <property type="entry name" value="Acyl-CoA_dh_N"/>
    <property type="match status" value="1"/>
</dbReference>
<dbReference type="PANTHER" id="PTHR43292:SF3">
    <property type="entry name" value="ACYL-COA DEHYDROGENASE FADE29"/>
    <property type="match status" value="1"/>
</dbReference>
<keyword evidence="4 6" id="KW-0274">FAD</keyword>
<evidence type="ECO:0000256" key="2">
    <source>
        <dbReference type="ARBA" id="ARBA00009347"/>
    </source>
</evidence>
<sequence length="409" mass="45071">MIPEAPMSTQESAELSRFRQQVRDFIEQNADEEILEAGRKTTSFFPPFDQVMKWHRILHGQGWSAIRWPEEYGGTGWDVPRQLIFEEECRRAGVPLLLPQSIAMVGPAIIHYGTEAQKKKHLPGILAGEDFWAQGYSEPNAGSDLASLKCRADRDGDHYVINGSKTWTTYAHHANRMFLLVRTGGGAGKPQQGISFFLIEDLSDPGIDIRPIIGLDGVPEQCDVFFTDVRVPLDCCLGEENDGWSVAKYLLEHERGGGTSFATTFRHELDLIRRLAGRTGDGFGGMLADDPVFQDRYIRLALEVDTLEATEEVFASMEKGSPQSGPMSSMIKVTSMEAIQRITELAIDVAGSPSLALQLAALTVGSGVEPIGDEDALTLMPKYLNNRAASIFGGSNEIQRNIIAKSLLR</sequence>
<dbReference type="PANTHER" id="PTHR43292">
    <property type="entry name" value="ACYL-COA DEHYDROGENASE"/>
    <property type="match status" value="1"/>
</dbReference>
<comment type="caution">
    <text evidence="10">The sequence shown here is derived from an EMBL/GenBank/DDBJ whole genome shotgun (WGS) entry which is preliminary data.</text>
</comment>